<feature type="domain" description="Tyrosine specific protein phosphatases" evidence="16">
    <location>
        <begin position="103"/>
        <end position="168"/>
    </location>
</feature>
<dbReference type="RefSeq" id="XP_017547960.1">
    <property type="nucleotide sequence ID" value="XM_017692471.2"/>
</dbReference>
<dbReference type="PROSITE" id="PS00383">
    <property type="entry name" value="TYR_PHOSPHATASE_1"/>
    <property type="match status" value="1"/>
</dbReference>
<evidence type="ECO:0000256" key="3">
    <source>
        <dbReference type="ARBA" id="ARBA00008601"/>
    </source>
</evidence>
<dbReference type="FunFam" id="3.90.190.10:FF:000063">
    <property type="entry name" value="Dual specificity phosphatase 23"/>
    <property type="match status" value="1"/>
</dbReference>
<evidence type="ECO:0000256" key="4">
    <source>
        <dbReference type="ARBA" id="ARBA00013064"/>
    </source>
</evidence>
<dbReference type="PROSITE" id="PS50056">
    <property type="entry name" value="TYR_PHOSPHATASE_2"/>
    <property type="match status" value="1"/>
</dbReference>
<dbReference type="InterPro" id="IPR003595">
    <property type="entry name" value="Tyr_Pase_cat"/>
</dbReference>
<dbReference type="GO" id="GO:0005634">
    <property type="term" value="C:nucleus"/>
    <property type="evidence" value="ECO:0007669"/>
    <property type="project" value="UniProtKB-SubCell"/>
</dbReference>
<dbReference type="OrthoDB" id="432447at2759"/>
<keyword evidence="7" id="KW-0378">Hydrolase</keyword>
<dbReference type="OMA" id="CESKPPH"/>
<evidence type="ECO:0000256" key="14">
    <source>
        <dbReference type="ARBA" id="ARBA00081937"/>
    </source>
</evidence>
<evidence type="ECO:0000259" key="16">
    <source>
        <dbReference type="PROSITE" id="PS50056"/>
    </source>
</evidence>
<reference evidence="17 18" key="1">
    <citation type="submission" date="2020-10" db="EMBL/GenBank/DDBJ databases">
        <title>Pygocentrus nattereri (red-bellied piranha) genome, fPygNat1, primary haplotype.</title>
        <authorList>
            <person name="Myers G."/>
            <person name="Meyer A."/>
            <person name="Karagic N."/>
            <person name="Pippel M."/>
            <person name="Winkler S."/>
            <person name="Tracey A."/>
            <person name="Wood J."/>
            <person name="Formenti G."/>
            <person name="Howe K."/>
            <person name="Fedrigo O."/>
            <person name="Jarvis E.D."/>
        </authorList>
    </citation>
    <scope>NUCLEOTIDE SEQUENCE [LARGE SCALE GENOMIC DNA]</scope>
</reference>
<comment type="catalytic activity">
    <reaction evidence="10">
        <text>O-phospho-L-seryl-[protein] + H2O = L-seryl-[protein] + phosphate</text>
        <dbReference type="Rhea" id="RHEA:20629"/>
        <dbReference type="Rhea" id="RHEA-COMP:9863"/>
        <dbReference type="Rhea" id="RHEA-COMP:11604"/>
        <dbReference type="ChEBI" id="CHEBI:15377"/>
        <dbReference type="ChEBI" id="CHEBI:29999"/>
        <dbReference type="ChEBI" id="CHEBI:43474"/>
        <dbReference type="ChEBI" id="CHEBI:83421"/>
        <dbReference type="EC" id="3.1.3.16"/>
    </reaction>
</comment>
<sequence>MVHRSLPCQPFCWRDSKELISSKGNMALSPAPPPNFSWVDPQKVAGLALPSSPEHYRSLLRHGVQHLVCLCESKPPHYDSCPGLTLHHIAVVDFTPPSLAQIQLFLSIVENANSKGEGVAVHCMHGHGRTGTMLACYLVKVKNISGVEAIKEIRKIRPGSIETKDQEQAVIKFQHYLCDKVTKG</sequence>
<dbReference type="EC" id="3.1.3.16" evidence="5"/>
<evidence type="ECO:0000256" key="9">
    <source>
        <dbReference type="ARBA" id="ARBA00023242"/>
    </source>
</evidence>
<feature type="domain" description="Tyrosine-protein phosphatase" evidence="15">
    <location>
        <begin position="35"/>
        <end position="179"/>
    </location>
</feature>
<dbReference type="AlphaFoldDB" id="A0A3B4CCS0"/>
<dbReference type="InterPro" id="IPR020422">
    <property type="entry name" value="TYR_PHOSPHATASE_DUAL_dom"/>
</dbReference>
<comment type="catalytic activity">
    <reaction evidence="11">
        <text>O-phospho-L-threonyl-[protein] + H2O = L-threonyl-[protein] + phosphate</text>
        <dbReference type="Rhea" id="RHEA:47004"/>
        <dbReference type="Rhea" id="RHEA-COMP:11060"/>
        <dbReference type="Rhea" id="RHEA-COMP:11605"/>
        <dbReference type="ChEBI" id="CHEBI:15377"/>
        <dbReference type="ChEBI" id="CHEBI:30013"/>
        <dbReference type="ChEBI" id="CHEBI:43474"/>
        <dbReference type="ChEBI" id="CHEBI:61977"/>
        <dbReference type="EC" id="3.1.3.16"/>
    </reaction>
</comment>
<keyword evidence="6" id="KW-0963">Cytoplasm</keyword>
<dbReference type="GO" id="GO:0004725">
    <property type="term" value="F:protein tyrosine phosphatase activity"/>
    <property type="evidence" value="ECO:0007669"/>
    <property type="project" value="UniProtKB-EC"/>
</dbReference>
<evidence type="ECO:0000256" key="7">
    <source>
        <dbReference type="ARBA" id="ARBA00022801"/>
    </source>
</evidence>
<evidence type="ECO:0000259" key="15">
    <source>
        <dbReference type="PROSITE" id="PS50054"/>
    </source>
</evidence>
<dbReference type="InterPro" id="IPR050561">
    <property type="entry name" value="PTP"/>
</dbReference>
<evidence type="ECO:0000256" key="12">
    <source>
        <dbReference type="ARBA" id="ARBA00053915"/>
    </source>
</evidence>
<dbReference type="Gene3D" id="3.90.190.10">
    <property type="entry name" value="Protein tyrosine phosphatase superfamily"/>
    <property type="match status" value="1"/>
</dbReference>
<dbReference type="PANTHER" id="PTHR23339">
    <property type="entry name" value="TYROSINE SPECIFIC PROTEIN PHOSPHATASE AND DUAL SPECIFICITY PROTEIN PHOSPHATASE"/>
    <property type="match status" value="1"/>
</dbReference>
<dbReference type="SUPFAM" id="SSF52799">
    <property type="entry name" value="(Phosphotyrosine protein) phosphatases II"/>
    <property type="match status" value="1"/>
</dbReference>
<keyword evidence="8" id="KW-0904">Protein phosphatase</keyword>
<evidence type="ECO:0000313" key="17">
    <source>
        <dbReference type="Ensembl" id="ENSPNAP00000008249.1"/>
    </source>
</evidence>
<keyword evidence="18" id="KW-1185">Reference proteome</keyword>
<evidence type="ECO:0000256" key="2">
    <source>
        <dbReference type="ARBA" id="ARBA00004514"/>
    </source>
</evidence>
<keyword evidence="9" id="KW-0539">Nucleus</keyword>
<comment type="subcellular location">
    <subcellularLocation>
        <location evidence="2">Cytoplasm</location>
        <location evidence="2">Cytosol</location>
    </subcellularLocation>
    <subcellularLocation>
        <location evidence="1">Nucleus</location>
    </subcellularLocation>
</comment>
<comment type="function">
    <text evidence="12">Protein phosphatase that mediates dephosphorylation of proteins phosphorylated on Tyr and Ser/Thr residues. In vitro, it can dephosphorylate p44-ERK1 (MAPK3) but not p54 SAPK-beta (MAPK10) in vitro. Able to enhance activation of JNK and p38 (MAPK14).</text>
</comment>
<protein>
    <recommendedName>
        <fullName evidence="13">Dual specificity protein phosphatase 23</fullName>
        <ecNumber evidence="5">3.1.3.16</ecNumber>
        <ecNumber evidence="4">3.1.3.48</ecNumber>
    </recommendedName>
    <alternativeName>
        <fullName evidence="14">Low molecular mass dual specificity phosphatase 3</fullName>
    </alternativeName>
</protein>
<name>A0A3B4CCS0_PYGNA</name>
<dbReference type="PROSITE" id="PS50054">
    <property type="entry name" value="TYR_PHOSPHATASE_DUAL"/>
    <property type="match status" value="1"/>
</dbReference>
<dbReference type="InterPro" id="IPR000387">
    <property type="entry name" value="Tyr_Pase_dom"/>
</dbReference>
<evidence type="ECO:0000256" key="13">
    <source>
        <dbReference type="ARBA" id="ARBA00068789"/>
    </source>
</evidence>
<evidence type="ECO:0000256" key="10">
    <source>
        <dbReference type="ARBA" id="ARBA00047761"/>
    </source>
</evidence>
<dbReference type="GO" id="GO:0005829">
    <property type="term" value="C:cytosol"/>
    <property type="evidence" value="ECO:0007669"/>
    <property type="project" value="UniProtKB-SubCell"/>
</dbReference>
<evidence type="ECO:0000256" key="11">
    <source>
        <dbReference type="ARBA" id="ARBA00048336"/>
    </source>
</evidence>
<dbReference type="CTD" id="323834"/>
<dbReference type="SMART" id="SM00195">
    <property type="entry name" value="DSPc"/>
    <property type="match status" value="1"/>
</dbReference>
<dbReference type="Pfam" id="PF22784">
    <property type="entry name" value="PTP-SAK"/>
    <property type="match status" value="1"/>
</dbReference>
<reference evidence="17" key="3">
    <citation type="submission" date="2025-09" db="UniProtKB">
        <authorList>
            <consortium name="Ensembl"/>
        </authorList>
    </citation>
    <scope>IDENTIFICATION</scope>
</reference>
<evidence type="ECO:0000256" key="1">
    <source>
        <dbReference type="ARBA" id="ARBA00004123"/>
    </source>
</evidence>
<dbReference type="Proteomes" id="UP001501920">
    <property type="component" value="Chromosome 4"/>
</dbReference>
<dbReference type="InterPro" id="IPR016130">
    <property type="entry name" value="Tyr_Pase_AS"/>
</dbReference>
<dbReference type="InterPro" id="IPR029021">
    <property type="entry name" value="Prot-tyrosine_phosphatase-like"/>
</dbReference>
<dbReference type="InterPro" id="IPR057023">
    <property type="entry name" value="PTP-SAK"/>
</dbReference>
<dbReference type="STRING" id="42514.ENSPNAP00000008249"/>
<dbReference type="GeneTree" id="ENSGT00940000161329"/>
<evidence type="ECO:0000256" key="5">
    <source>
        <dbReference type="ARBA" id="ARBA00013081"/>
    </source>
</evidence>
<dbReference type="Ensembl" id="ENSPNAT00000000465.2">
    <property type="protein sequence ID" value="ENSPNAP00000008249.1"/>
    <property type="gene ID" value="ENSPNAG00000002967.2"/>
</dbReference>
<proteinExistence type="inferred from homology"/>
<dbReference type="SMART" id="SM00404">
    <property type="entry name" value="PTPc_motif"/>
    <property type="match status" value="1"/>
</dbReference>
<comment type="similarity">
    <text evidence="3">Belongs to the protein-tyrosine phosphatase family. Non-receptor class dual specificity subfamily.</text>
</comment>
<evidence type="ECO:0000313" key="18">
    <source>
        <dbReference type="Proteomes" id="UP001501920"/>
    </source>
</evidence>
<dbReference type="GeneID" id="108424432"/>
<reference evidence="17" key="2">
    <citation type="submission" date="2025-08" db="UniProtKB">
        <authorList>
            <consortium name="Ensembl"/>
        </authorList>
    </citation>
    <scope>IDENTIFICATION</scope>
</reference>
<evidence type="ECO:0000256" key="8">
    <source>
        <dbReference type="ARBA" id="ARBA00022912"/>
    </source>
</evidence>
<organism evidence="17 18">
    <name type="scientific">Pygocentrus nattereri</name>
    <name type="common">Red-bellied piranha</name>
    <dbReference type="NCBI Taxonomy" id="42514"/>
    <lineage>
        <taxon>Eukaryota</taxon>
        <taxon>Metazoa</taxon>
        <taxon>Chordata</taxon>
        <taxon>Craniata</taxon>
        <taxon>Vertebrata</taxon>
        <taxon>Euteleostomi</taxon>
        <taxon>Actinopterygii</taxon>
        <taxon>Neopterygii</taxon>
        <taxon>Teleostei</taxon>
        <taxon>Ostariophysi</taxon>
        <taxon>Characiformes</taxon>
        <taxon>Characoidei</taxon>
        <taxon>Pygocentrus</taxon>
    </lineage>
</organism>
<dbReference type="EC" id="3.1.3.48" evidence="4"/>
<accession>A0A3B4CCS0</accession>
<evidence type="ECO:0000256" key="6">
    <source>
        <dbReference type="ARBA" id="ARBA00022490"/>
    </source>
</evidence>
<dbReference type="CDD" id="cd14504">
    <property type="entry name" value="DUSP23"/>
    <property type="match status" value="1"/>
</dbReference>
<dbReference type="GO" id="GO:0004722">
    <property type="term" value="F:protein serine/threonine phosphatase activity"/>
    <property type="evidence" value="ECO:0007669"/>
    <property type="project" value="UniProtKB-EC"/>
</dbReference>